<organism evidence="1 2">
    <name type="scientific">Lentithecium fluviatile CBS 122367</name>
    <dbReference type="NCBI Taxonomy" id="1168545"/>
    <lineage>
        <taxon>Eukaryota</taxon>
        <taxon>Fungi</taxon>
        <taxon>Dikarya</taxon>
        <taxon>Ascomycota</taxon>
        <taxon>Pezizomycotina</taxon>
        <taxon>Dothideomycetes</taxon>
        <taxon>Pleosporomycetidae</taxon>
        <taxon>Pleosporales</taxon>
        <taxon>Massarineae</taxon>
        <taxon>Lentitheciaceae</taxon>
        <taxon>Lentithecium</taxon>
    </lineage>
</organism>
<reference evidence="1" key="1">
    <citation type="journal article" date="2020" name="Stud. Mycol.">
        <title>101 Dothideomycetes genomes: a test case for predicting lifestyles and emergence of pathogens.</title>
        <authorList>
            <person name="Haridas S."/>
            <person name="Albert R."/>
            <person name="Binder M."/>
            <person name="Bloem J."/>
            <person name="Labutti K."/>
            <person name="Salamov A."/>
            <person name="Andreopoulos B."/>
            <person name="Baker S."/>
            <person name="Barry K."/>
            <person name="Bills G."/>
            <person name="Bluhm B."/>
            <person name="Cannon C."/>
            <person name="Castanera R."/>
            <person name="Culley D."/>
            <person name="Daum C."/>
            <person name="Ezra D."/>
            <person name="Gonzalez J."/>
            <person name="Henrissat B."/>
            <person name="Kuo A."/>
            <person name="Liang C."/>
            <person name="Lipzen A."/>
            <person name="Lutzoni F."/>
            <person name="Magnuson J."/>
            <person name="Mondo S."/>
            <person name="Nolan M."/>
            <person name="Ohm R."/>
            <person name="Pangilinan J."/>
            <person name="Park H.-J."/>
            <person name="Ramirez L."/>
            <person name="Alfaro M."/>
            <person name="Sun H."/>
            <person name="Tritt A."/>
            <person name="Yoshinaga Y."/>
            <person name="Zwiers L.-H."/>
            <person name="Turgeon B."/>
            <person name="Goodwin S."/>
            <person name="Spatafora J."/>
            <person name="Crous P."/>
            <person name="Grigoriev I."/>
        </authorList>
    </citation>
    <scope>NUCLEOTIDE SEQUENCE</scope>
    <source>
        <strain evidence="1">CBS 122367</strain>
    </source>
</reference>
<accession>A0A6G1IYW5</accession>
<feature type="non-terminal residue" evidence="1">
    <location>
        <position position="1"/>
    </location>
</feature>
<sequence>MLVSPITVSSHPDITITALKRYSEYFDNSLRLNKANGHESTILEGDDASAVHVWLTYIPAAKKGGEERGEDDRPFANVSTDEMSGLFHKPAIHTTEIKCVWNVITAGDRYFFQASLLTDFFSRWFAKNIKIDDDLNPKFARQLALPCFMFDYAEGFVAITRWLAYNYAGQVTENRPRGFKWKHMHLCPPDFVGRYFAALVRAEAYPLEKYFPKNSINTILSRLDSFILRRVAKCPRCNIDCEDYTVIAIKRTQKNFDGLCIDCMDRSRLKRDSTDADYWKHCKSVDGKWDHKCRVDHGQQTWYVRWCGRDEFRRKLLDEHREERLRREGF</sequence>
<dbReference type="OrthoDB" id="268428at2759"/>
<proteinExistence type="predicted"/>
<gene>
    <name evidence="1" type="ORF">K458DRAFT_432492</name>
</gene>
<protein>
    <submittedName>
        <fullName evidence="1">Uncharacterized protein</fullName>
    </submittedName>
</protein>
<keyword evidence="2" id="KW-1185">Reference proteome</keyword>
<dbReference type="AlphaFoldDB" id="A0A6G1IYW5"/>
<dbReference type="Proteomes" id="UP000799291">
    <property type="component" value="Unassembled WGS sequence"/>
</dbReference>
<name>A0A6G1IYW5_9PLEO</name>
<dbReference type="EMBL" id="MU005585">
    <property type="protein sequence ID" value="KAF2683130.1"/>
    <property type="molecule type" value="Genomic_DNA"/>
</dbReference>
<evidence type="ECO:0000313" key="1">
    <source>
        <dbReference type="EMBL" id="KAF2683130.1"/>
    </source>
</evidence>
<evidence type="ECO:0000313" key="2">
    <source>
        <dbReference type="Proteomes" id="UP000799291"/>
    </source>
</evidence>